<dbReference type="InterPro" id="IPR050483">
    <property type="entry name" value="CoA-transferase_III_domain"/>
</dbReference>
<dbReference type="eggNOG" id="COG1804">
    <property type="taxonomic scope" value="Bacteria"/>
</dbReference>
<gene>
    <name evidence="2" type="ordered locus">Arad_3034</name>
</gene>
<dbReference type="SUPFAM" id="SSF89796">
    <property type="entry name" value="CoA-transferase family III (CaiB/BaiF)"/>
    <property type="match status" value="1"/>
</dbReference>
<dbReference type="PANTHER" id="PTHR48207">
    <property type="entry name" value="SUCCINATE--HYDROXYMETHYLGLUTARATE COA-TRANSFERASE"/>
    <property type="match status" value="1"/>
</dbReference>
<dbReference type="HOGENOM" id="CLU_033975_0_2_5"/>
<dbReference type="RefSeq" id="WP_012651843.1">
    <property type="nucleotide sequence ID" value="NC_011985.1"/>
</dbReference>
<evidence type="ECO:0000313" key="2">
    <source>
        <dbReference type="EMBL" id="ACM27077.1"/>
    </source>
</evidence>
<dbReference type="Pfam" id="PF02515">
    <property type="entry name" value="CoA_transf_3"/>
    <property type="match status" value="1"/>
</dbReference>
<dbReference type="GeneID" id="86848949"/>
<dbReference type="Proteomes" id="UP000001600">
    <property type="component" value="Chromosome 1"/>
</dbReference>
<dbReference type="Gene3D" id="3.30.1540.10">
    <property type="entry name" value="formyl-coa transferase, domain 3"/>
    <property type="match status" value="1"/>
</dbReference>
<dbReference type="InterPro" id="IPR044855">
    <property type="entry name" value="CoA-Trfase_III_dom3_sf"/>
</dbReference>
<sequence length="400" mass="43038">MTANSTKKPPLTGIRVIELARVLAGPWAGQMLADLGADVIKVENPDGGDDTRQWGPPFVEGKDGENLSAAYYHSTNRGKRSVIADLRTEEGQELVRRLVLTADVVIENFKLGGLVKYGLDYESLRKINPKLVYCSITGFGQTGPYAGLAGYDYIVQGMSGFMSITGEPDGQPMKAGVAIADIFTGIYAVSAIEAALIHALKTGEGQLVDMALLDVQSAVLANQNMNYLISGKAPVRLGNAHPNISPYEVVPTADGYLILAIGNDGQFRRLCAILGIDSHADDERYATNKARVAHRHDVRAFISAKTLTWNKADLLKACEDNAVPAGAINTIEDMFADPQIKARGLRIDLEDAVGTVIPSVRTPVVLSETPLTYTRPSPRLGEHQEEVLAELAELEGKAKA</sequence>
<dbReference type="InterPro" id="IPR023606">
    <property type="entry name" value="CoA-Trfase_III_dom_1_sf"/>
</dbReference>
<dbReference type="AlphaFoldDB" id="B9JH80"/>
<organism evidence="2 3">
    <name type="scientific">Rhizobium rhizogenes (strain K84 / ATCC BAA-868)</name>
    <name type="common">Agrobacterium radiobacter</name>
    <dbReference type="NCBI Taxonomy" id="311403"/>
    <lineage>
        <taxon>Bacteria</taxon>
        <taxon>Pseudomonadati</taxon>
        <taxon>Pseudomonadota</taxon>
        <taxon>Alphaproteobacteria</taxon>
        <taxon>Hyphomicrobiales</taxon>
        <taxon>Rhizobiaceae</taxon>
        <taxon>Rhizobium/Agrobacterium group</taxon>
        <taxon>Rhizobium</taxon>
    </lineage>
</organism>
<accession>B9JH80</accession>
<name>B9JH80_RHIR8</name>
<dbReference type="InterPro" id="IPR003673">
    <property type="entry name" value="CoA-Trfase_fam_III"/>
</dbReference>
<dbReference type="STRING" id="311403.Arad_3034"/>
<dbReference type="KEGG" id="ara:Arad_3034"/>
<protein>
    <submittedName>
        <fullName evidence="2">Acyl-CoA transferases/L-carnitine dehydratase protein</fullName>
    </submittedName>
</protein>
<reference evidence="2 3" key="1">
    <citation type="journal article" date="2009" name="J. Bacteriol.">
        <title>Genome sequences of three Agrobacterium biovars help elucidate the evolution of multichromosome genomes in bacteria.</title>
        <authorList>
            <person name="Slater S.C."/>
            <person name="Goldman B.S."/>
            <person name="Goodner B."/>
            <person name="Setubal J.C."/>
            <person name="Farrand S.K."/>
            <person name="Nester E.W."/>
            <person name="Burr T.J."/>
            <person name="Banta L."/>
            <person name="Dickerman A.W."/>
            <person name="Paulsen I."/>
            <person name="Otten L."/>
            <person name="Suen G."/>
            <person name="Welch R."/>
            <person name="Almeida N.F."/>
            <person name="Arnold F."/>
            <person name="Burton O.T."/>
            <person name="Du Z."/>
            <person name="Ewing A."/>
            <person name="Godsy E."/>
            <person name="Heisel S."/>
            <person name="Houmiel K.L."/>
            <person name="Jhaveri J."/>
            <person name="Lu J."/>
            <person name="Miller N.M."/>
            <person name="Norton S."/>
            <person name="Chen Q."/>
            <person name="Phoolcharoen W."/>
            <person name="Ohlin V."/>
            <person name="Ondrusek D."/>
            <person name="Pride N."/>
            <person name="Stricklin S.L."/>
            <person name="Sun J."/>
            <person name="Wheeler C."/>
            <person name="Wilson L."/>
            <person name="Zhu H."/>
            <person name="Wood D.W."/>
        </authorList>
    </citation>
    <scope>NUCLEOTIDE SEQUENCE [LARGE SCALE GENOMIC DNA]</scope>
    <source>
        <strain evidence="3">K84 / ATCC BAA-868</strain>
    </source>
</reference>
<evidence type="ECO:0000313" key="3">
    <source>
        <dbReference type="Proteomes" id="UP000001600"/>
    </source>
</evidence>
<proteinExistence type="predicted"/>
<dbReference type="PANTHER" id="PTHR48207:SF3">
    <property type="entry name" value="SUCCINATE--HYDROXYMETHYLGLUTARATE COA-TRANSFERASE"/>
    <property type="match status" value="1"/>
</dbReference>
<dbReference type="Gene3D" id="3.40.50.10540">
    <property type="entry name" value="Crotonobetainyl-coa:carnitine coa-transferase, domain 1"/>
    <property type="match status" value="1"/>
</dbReference>
<keyword evidence="1 2" id="KW-0808">Transferase</keyword>
<dbReference type="GO" id="GO:0008410">
    <property type="term" value="F:CoA-transferase activity"/>
    <property type="evidence" value="ECO:0007669"/>
    <property type="project" value="TreeGrafter"/>
</dbReference>
<evidence type="ECO:0000256" key="1">
    <source>
        <dbReference type="ARBA" id="ARBA00022679"/>
    </source>
</evidence>
<dbReference type="EMBL" id="CP000628">
    <property type="protein sequence ID" value="ACM27077.1"/>
    <property type="molecule type" value="Genomic_DNA"/>
</dbReference>